<evidence type="ECO:0000259" key="8">
    <source>
        <dbReference type="Pfam" id="PF21982"/>
    </source>
</evidence>
<keyword evidence="10" id="KW-1185">Reference proteome</keyword>
<dbReference type="PANTHER" id="PTHR33602:SF1">
    <property type="entry name" value="REGULATORY PROTEIN RECX FAMILY PROTEIN"/>
    <property type="match status" value="1"/>
</dbReference>
<evidence type="ECO:0000256" key="6">
    <source>
        <dbReference type="SAM" id="MobiDB-lite"/>
    </source>
</evidence>
<dbReference type="Pfam" id="PF21982">
    <property type="entry name" value="RecX_HTH1"/>
    <property type="match status" value="1"/>
</dbReference>
<dbReference type="Pfam" id="PF02631">
    <property type="entry name" value="RecX_HTH2"/>
    <property type="match status" value="1"/>
</dbReference>
<feature type="compositionally biased region" description="Gly residues" evidence="6">
    <location>
        <begin position="86"/>
        <end position="108"/>
    </location>
</feature>
<evidence type="ECO:0000256" key="5">
    <source>
        <dbReference type="HAMAP-Rule" id="MF_01114"/>
    </source>
</evidence>
<sequence>MGDQQQTIDALREALTRIEERDPDAPVPDFLDVSAPAEPFPEDTAGESEPGRGEPTEPGAEPGTGPGTESGTGPGTESGTEPGAESGAGPGTEPGAESGTGPGAGPGTEPGTAGEDEHEEEAGDLESLSPEQQYEKARAVVLRRLTGSPKTRQQLATALQEKEFSAEVITRVLDRMEEVHLINDAEFARTWVRGRHEIKNLGKSALRRELREKGVSDPVAEEALEQLSDDDELAAARELVERKLRGKTVPAGTGPEDRAERDKTTRRLVSMLARRGHAPGTAFQIVREVLDEHASA</sequence>
<name>A0ABR9JEF5_9MICC</name>
<comment type="function">
    <text evidence="5">Modulates RecA activity.</text>
</comment>
<protein>
    <recommendedName>
        <fullName evidence="3 5">Regulatory protein RecX</fullName>
    </recommendedName>
</protein>
<feature type="region of interest" description="Disordered" evidence="6">
    <location>
        <begin position="1"/>
        <end position="135"/>
    </location>
</feature>
<evidence type="ECO:0000313" key="10">
    <source>
        <dbReference type="Proteomes" id="UP000643525"/>
    </source>
</evidence>
<comment type="caution">
    <text evidence="9">The sequence shown here is derived from an EMBL/GenBank/DDBJ whole genome shotgun (WGS) entry which is preliminary data.</text>
</comment>
<keyword evidence="4 5" id="KW-0963">Cytoplasm</keyword>
<feature type="compositionally biased region" description="Basic and acidic residues" evidence="6">
    <location>
        <begin position="255"/>
        <end position="265"/>
    </location>
</feature>
<feature type="domain" description="RecX second three-helical" evidence="7">
    <location>
        <begin position="183"/>
        <end position="224"/>
    </location>
</feature>
<feature type="region of interest" description="Disordered" evidence="6">
    <location>
        <begin position="244"/>
        <end position="265"/>
    </location>
</feature>
<dbReference type="Proteomes" id="UP000643525">
    <property type="component" value="Unassembled WGS sequence"/>
</dbReference>
<dbReference type="Gene3D" id="1.10.10.10">
    <property type="entry name" value="Winged helix-like DNA-binding domain superfamily/Winged helix DNA-binding domain"/>
    <property type="match status" value="2"/>
</dbReference>
<evidence type="ECO:0000256" key="3">
    <source>
        <dbReference type="ARBA" id="ARBA00018111"/>
    </source>
</evidence>
<dbReference type="InterPro" id="IPR053924">
    <property type="entry name" value="RecX_HTH_2nd"/>
</dbReference>
<evidence type="ECO:0000256" key="1">
    <source>
        <dbReference type="ARBA" id="ARBA00004496"/>
    </source>
</evidence>
<feature type="compositionally biased region" description="Gly residues" evidence="6">
    <location>
        <begin position="62"/>
        <end position="76"/>
    </location>
</feature>
<evidence type="ECO:0000256" key="4">
    <source>
        <dbReference type="ARBA" id="ARBA00022490"/>
    </source>
</evidence>
<feature type="compositionally biased region" description="Acidic residues" evidence="6">
    <location>
        <begin position="114"/>
        <end position="124"/>
    </location>
</feature>
<dbReference type="InterPro" id="IPR003783">
    <property type="entry name" value="Regulatory_RecX"/>
</dbReference>
<dbReference type="PANTHER" id="PTHR33602">
    <property type="entry name" value="REGULATORY PROTEIN RECX FAMILY PROTEIN"/>
    <property type="match status" value="1"/>
</dbReference>
<feature type="domain" description="RecX first three-helical" evidence="8">
    <location>
        <begin position="137"/>
        <end position="176"/>
    </location>
</feature>
<dbReference type="RefSeq" id="WP_318782215.1">
    <property type="nucleotide sequence ID" value="NZ_BAAALJ010000024.1"/>
</dbReference>
<comment type="subcellular location">
    <subcellularLocation>
        <location evidence="1 5">Cytoplasm</location>
    </subcellularLocation>
</comment>
<feature type="compositionally biased region" description="Basic and acidic residues" evidence="6">
    <location>
        <begin position="10"/>
        <end position="24"/>
    </location>
</feature>
<proteinExistence type="inferred from homology"/>
<dbReference type="HAMAP" id="MF_01114">
    <property type="entry name" value="RecX"/>
    <property type="match status" value="1"/>
</dbReference>
<gene>
    <name evidence="5" type="primary">recX</name>
    <name evidence="9" type="ORF">H4W27_001433</name>
</gene>
<dbReference type="EMBL" id="JADBED010000001">
    <property type="protein sequence ID" value="MBE1524315.1"/>
    <property type="molecule type" value="Genomic_DNA"/>
</dbReference>
<reference evidence="9 10" key="1">
    <citation type="submission" date="2020-10" db="EMBL/GenBank/DDBJ databases">
        <title>Sequencing the genomes of 1000 actinobacteria strains.</title>
        <authorList>
            <person name="Klenk H.-P."/>
        </authorList>
    </citation>
    <scope>NUCLEOTIDE SEQUENCE [LARGE SCALE GENOMIC DNA]</scope>
    <source>
        <strain evidence="9 10">DSM 15666</strain>
    </source>
</reference>
<dbReference type="InterPro" id="IPR036388">
    <property type="entry name" value="WH-like_DNA-bd_sf"/>
</dbReference>
<accession>A0ABR9JEF5</accession>
<dbReference type="InterPro" id="IPR053926">
    <property type="entry name" value="RecX_HTH_1st"/>
</dbReference>
<evidence type="ECO:0000313" key="9">
    <source>
        <dbReference type="EMBL" id="MBE1524315.1"/>
    </source>
</evidence>
<comment type="similarity">
    <text evidence="2 5">Belongs to the RecX family.</text>
</comment>
<evidence type="ECO:0000256" key="2">
    <source>
        <dbReference type="ARBA" id="ARBA00009695"/>
    </source>
</evidence>
<organism evidence="9 10">
    <name type="scientific">Nesterenkonia lutea</name>
    <dbReference type="NCBI Taxonomy" id="272919"/>
    <lineage>
        <taxon>Bacteria</taxon>
        <taxon>Bacillati</taxon>
        <taxon>Actinomycetota</taxon>
        <taxon>Actinomycetes</taxon>
        <taxon>Micrococcales</taxon>
        <taxon>Micrococcaceae</taxon>
        <taxon>Nesterenkonia</taxon>
    </lineage>
</organism>
<evidence type="ECO:0000259" key="7">
    <source>
        <dbReference type="Pfam" id="PF02631"/>
    </source>
</evidence>